<evidence type="ECO:0000256" key="1">
    <source>
        <dbReference type="ARBA" id="ARBA00022737"/>
    </source>
</evidence>
<dbReference type="GO" id="GO:0005737">
    <property type="term" value="C:cytoplasm"/>
    <property type="evidence" value="ECO:0000318"/>
    <property type="project" value="GO_Central"/>
</dbReference>
<organism evidence="6 7">
    <name type="scientific">Phaeosphaeria nodorum (strain SN15 / ATCC MYA-4574 / FGSC 10173)</name>
    <name type="common">Glume blotch fungus</name>
    <name type="synonym">Parastagonospora nodorum</name>
    <dbReference type="NCBI Taxonomy" id="321614"/>
    <lineage>
        <taxon>Eukaryota</taxon>
        <taxon>Fungi</taxon>
        <taxon>Dikarya</taxon>
        <taxon>Ascomycota</taxon>
        <taxon>Pezizomycotina</taxon>
        <taxon>Dothideomycetes</taxon>
        <taxon>Pleosporomycetidae</taxon>
        <taxon>Pleosporales</taxon>
        <taxon>Pleosporineae</taxon>
        <taxon>Phaeosphaeriaceae</taxon>
        <taxon>Parastagonospora</taxon>
    </lineage>
</organism>
<dbReference type="InterPro" id="IPR038305">
    <property type="entry name" value="HeLo_sf"/>
</dbReference>
<accession>Q0U081</accession>
<dbReference type="InParanoid" id="Q0U081"/>
<evidence type="ECO:0000259" key="5">
    <source>
        <dbReference type="Pfam" id="PF24883"/>
    </source>
</evidence>
<dbReference type="Pfam" id="PF14479">
    <property type="entry name" value="HeLo"/>
    <property type="match status" value="1"/>
</dbReference>
<dbReference type="PANTHER" id="PTHR10039:SF14">
    <property type="entry name" value="NACHT DOMAIN-CONTAINING PROTEIN"/>
    <property type="match status" value="1"/>
</dbReference>
<dbReference type="Pfam" id="PF24883">
    <property type="entry name" value="NPHP3_N"/>
    <property type="match status" value="1"/>
</dbReference>
<feature type="repeat" description="ANK" evidence="2">
    <location>
        <begin position="898"/>
        <end position="930"/>
    </location>
</feature>
<feature type="repeat" description="ANK" evidence="2">
    <location>
        <begin position="766"/>
        <end position="798"/>
    </location>
</feature>
<gene>
    <name evidence="6" type="ORF">SNOG_14931</name>
</gene>
<dbReference type="Gene3D" id="1.25.40.20">
    <property type="entry name" value="Ankyrin repeat-containing domain"/>
    <property type="match status" value="1"/>
</dbReference>
<feature type="repeat" description="ANK" evidence="2">
    <location>
        <begin position="832"/>
        <end position="864"/>
    </location>
</feature>
<dbReference type="SUPFAM" id="SSF52540">
    <property type="entry name" value="P-loop containing nucleoside triphosphate hydrolases"/>
    <property type="match status" value="1"/>
</dbReference>
<protein>
    <submittedName>
        <fullName evidence="6">Uncharacterized protein</fullName>
    </submittedName>
</protein>
<dbReference type="Gene3D" id="1.20.120.1020">
    <property type="entry name" value="Prion-inhibition and propagation, HeLo domain"/>
    <property type="match status" value="1"/>
</dbReference>
<evidence type="ECO:0000313" key="6">
    <source>
        <dbReference type="EMBL" id="EAT77783.2"/>
    </source>
</evidence>
<dbReference type="InterPro" id="IPR029498">
    <property type="entry name" value="HeLo_dom"/>
</dbReference>
<feature type="domain" description="Prion-inhibition and propagation HeLo" evidence="4">
    <location>
        <begin position="964"/>
        <end position="1150"/>
    </location>
</feature>
<feature type="repeat" description="ANK" evidence="2">
    <location>
        <begin position="865"/>
        <end position="897"/>
    </location>
</feature>
<evidence type="ECO:0000259" key="4">
    <source>
        <dbReference type="Pfam" id="PF14479"/>
    </source>
</evidence>
<feature type="compositionally biased region" description="Polar residues" evidence="3">
    <location>
        <begin position="19"/>
        <end position="32"/>
    </location>
</feature>
<dbReference type="SUPFAM" id="SSF48403">
    <property type="entry name" value="Ankyrin repeat"/>
    <property type="match status" value="1"/>
</dbReference>
<dbReference type="VEuPathDB" id="FungiDB:JI435_149310"/>
<dbReference type="PROSITE" id="PS50088">
    <property type="entry name" value="ANK_REPEAT"/>
    <property type="match status" value="4"/>
</dbReference>
<name>Q0U081_PHANO</name>
<dbReference type="PANTHER" id="PTHR10039">
    <property type="entry name" value="AMELOGENIN"/>
    <property type="match status" value="1"/>
</dbReference>
<reference evidence="7" key="1">
    <citation type="journal article" date="2007" name="Plant Cell">
        <title>Dothideomycete-plant interactions illuminated by genome sequencing and EST analysis of the wheat pathogen Stagonospora nodorum.</title>
        <authorList>
            <person name="Hane J.K."/>
            <person name="Lowe R.G."/>
            <person name="Solomon P.S."/>
            <person name="Tan K.C."/>
            <person name="Schoch C.L."/>
            <person name="Spatafora J.W."/>
            <person name="Crous P.W."/>
            <person name="Kodira C."/>
            <person name="Birren B.W."/>
            <person name="Galagan J.E."/>
            <person name="Torriani S.F."/>
            <person name="McDonald B.A."/>
            <person name="Oliver R.P."/>
        </authorList>
    </citation>
    <scope>NUCLEOTIDE SEQUENCE [LARGE SCALE GENOMIC DNA]</scope>
    <source>
        <strain evidence="7">SN15 / ATCC MYA-4574 / FGSC 10173</strain>
    </source>
</reference>
<dbReference type="PROSITE" id="PS50297">
    <property type="entry name" value="ANK_REP_REGION"/>
    <property type="match status" value="3"/>
</dbReference>
<dbReference type="GO" id="GO:0005634">
    <property type="term" value="C:nucleus"/>
    <property type="evidence" value="ECO:0000318"/>
    <property type="project" value="GO_Central"/>
</dbReference>
<evidence type="ECO:0000256" key="2">
    <source>
        <dbReference type="PROSITE-ProRule" id="PRU00023"/>
    </source>
</evidence>
<dbReference type="GeneID" id="5982027"/>
<feature type="region of interest" description="Disordered" evidence="3">
    <location>
        <begin position="1"/>
        <end position="32"/>
    </location>
</feature>
<evidence type="ECO:0000313" key="7">
    <source>
        <dbReference type="Proteomes" id="UP000001055"/>
    </source>
</evidence>
<dbReference type="AlphaFoldDB" id="Q0U081"/>
<dbReference type="InterPro" id="IPR056884">
    <property type="entry name" value="NPHP3-like_N"/>
</dbReference>
<keyword evidence="1" id="KW-0677">Repeat</keyword>
<dbReference type="InterPro" id="IPR027417">
    <property type="entry name" value="P-loop_NTPase"/>
</dbReference>
<evidence type="ECO:0000256" key="3">
    <source>
        <dbReference type="SAM" id="MobiDB-lite"/>
    </source>
</evidence>
<dbReference type="Pfam" id="PF12796">
    <property type="entry name" value="Ank_2"/>
    <property type="match status" value="2"/>
</dbReference>
<dbReference type="RefSeq" id="XP_001805100.1">
    <property type="nucleotide sequence ID" value="XM_001805048.1"/>
</dbReference>
<dbReference type="Proteomes" id="UP000001055">
    <property type="component" value="Unassembled WGS sequence"/>
</dbReference>
<dbReference type="EMBL" id="CH445358">
    <property type="protein sequence ID" value="EAT77783.2"/>
    <property type="molecule type" value="Genomic_DNA"/>
</dbReference>
<dbReference type="KEGG" id="pno:SNOG_14931"/>
<feature type="domain" description="Nephrocystin 3-like N-terminal" evidence="5">
    <location>
        <begin position="66"/>
        <end position="238"/>
    </location>
</feature>
<proteinExistence type="predicted"/>
<dbReference type="Gene3D" id="3.40.50.300">
    <property type="entry name" value="P-loop containing nucleotide triphosphate hydrolases"/>
    <property type="match status" value="1"/>
</dbReference>
<dbReference type="InterPro" id="IPR036770">
    <property type="entry name" value="Ankyrin_rpt-contain_sf"/>
</dbReference>
<sequence length="1213" mass="136278">MSTAQDHSSHWNSHNSGSQIANNSGTVNNNFNQGSDSNKALAHLFITDPDVDRHNLLAEKGCRVPGTCDWLLQDPDYLAWINSDSSSLWLSGGPGKGKTMLALRVIDALLTKTRDLQQDCTVLYFFCSEQDSSRNNAIAIVRGLLWQFIKRRQHLEAHCLPYLRKENYQQTIVSFGSLWSIFVNMLEDKNSGDVYCIIDGIDECDPASQPLLLRGLFETFPAEGSPRSQPFKLFGVSREAGGIHFLPNHHIRLEPTHGPTVNRDVDAFISDKLKKFRDTIEDFHVIEEKVRQTLVENAQEAMYSKMLDGVKPKSRKSLPEVLRWMLVAHRPLTLRELTAALSRKDNRGISAESTLHGQLKQCRGFFQSMPGKSVNYAQRPLTSRRHCFIRDEPLKSLIIVLYDSNQRLKKEKILVAQRTTTEDVRYVQYQPRSVTEDIFVTFPHLSMRMFFIRAANKDAPIPQSLRFDKRELELKVFQECIEYLAAHGMEESSTCLNLPRVVSEHPLLNYASMNWMDHARHVTESDWGKVCESHAFFKETGQSSEINRGTKLRINWLSSYLLESDDVKYGTEVAYPVGLVFYIGLRNLCQKVLNKIDIGKMTPLVEPMLRLLIARGNFDCQEESELIGNKIMFHPLVQAVAGKFWKAAELLLDAGAQVQPHLDTMLEHAFKAPVSAKVIYGLLSHVNNWSDLMQHLFDIATSEDQHADTILHTLFEWPLVQKSLLGPATSHKTREMLMRCTAEHGLEASLDWLIQSGVDYMAKSDEGNSALIEAIGCGNQGIARMLLRRGATLSNLDKLGSDCLCLAVFHNNREGAQMLLDEGVSVNQPSEKGIPPLVFAVTSAPVDIVNFLLQNGAQVNQVDSNGQTALQRAAIWGRAQIVELLINKGAWVNATDPGGKTALHFAAVAQQRTTMEILIRSGVKENMRDLEGKTADDLLKKAQRESEKDAAPTINSSVMAEPVGLALSALGIATLFNSALECFQIVRLGKAFEQDVETYRNRLNLLQLRLAQWGEAVGLDCIREQEQLPFPEDDVKKAKHALQQIIILFEEVEKKSETHGRRVSESEFSNRMKDMCSKMRGLSMSRMNKAAKANLLTKTKWALTGKKEFDQLVGAISNLINELIAAFPEEAVTKKREELNQDDAKELHKDNPKALEDLGNALSEHESLREALEKVKPHTTNHNMADFRGSTNEGSQVAQNLGEMNMTFGSSRR</sequence>
<keyword evidence="2" id="KW-0040">ANK repeat</keyword>
<dbReference type="InterPro" id="IPR002110">
    <property type="entry name" value="Ankyrin_rpt"/>
</dbReference>
<dbReference type="SMART" id="SM00248">
    <property type="entry name" value="ANK"/>
    <property type="match status" value="6"/>
</dbReference>